<sequence>MLSVVIQMEQQQPAALAASLAALVPGAVEGLVADVTVFGAALGEEARWIADEAGCRVLDETDIVAVLALSRADWLFLLSPGARPLSGWIDAVSDHLAHGSMTAGRGGGAVCFRSARRDSIFTRLMKGFRRSAPLDEGLIVLKREVLTKAEGVRSLDALARRVKVGRLNAGIWPPDEG</sequence>
<dbReference type="Proteomes" id="UP000190135">
    <property type="component" value="Unassembled WGS sequence"/>
</dbReference>
<accession>A0A1T4N0H3</accession>
<protein>
    <submittedName>
        <fullName evidence="1">Uncharacterized protein</fullName>
    </submittedName>
</protein>
<reference evidence="1 2" key="1">
    <citation type="submission" date="2017-02" db="EMBL/GenBank/DDBJ databases">
        <authorList>
            <person name="Peterson S.W."/>
        </authorList>
    </citation>
    <scope>NUCLEOTIDE SEQUENCE [LARGE SCALE GENOMIC DNA]</scope>
    <source>
        <strain evidence="1 2">USBA 369</strain>
    </source>
</reference>
<name>A0A1T4N0H3_9HYPH</name>
<evidence type="ECO:0000313" key="1">
    <source>
        <dbReference type="EMBL" id="SJZ72732.1"/>
    </source>
</evidence>
<dbReference type="RefSeq" id="WP_078707023.1">
    <property type="nucleotide sequence ID" value="NZ_FUXL01000002.1"/>
</dbReference>
<dbReference type="OrthoDB" id="9811214at2"/>
<evidence type="ECO:0000313" key="2">
    <source>
        <dbReference type="Proteomes" id="UP000190135"/>
    </source>
</evidence>
<dbReference type="STRING" id="1365950.SAMN05428963_102369"/>
<gene>
    <name evidence="1" type="ORF">SAMN05428963_102369</name>
</gene>
<keyword evidence="2" id="KW-1185">Reference proteome</keyword>
<proteinExistence type="predicted"/>
<dbReference type="EMBL" id="FUXL01000002">
    <property type="protein sequence ID" value="SJZ72732.1"/>
    <property type="molecule type" value="Genomic_DNA"/>
</dbReference>
<organism evidence="1 2">
    <name type="scientific">Consotaella salsifontis</name>
    <dbReference type="NCBI Taxonomy" id="1365950"/>
    <lineage>
        <taxon>Bacteria</taxon>
        <taxon>Pseudomonadati</taxon>
        <taxon>Pseudomonadota</taxon>
        <taxon>Alphaproteobacteria</taxon>
        <taxon>Hyphomicrobiales</taxon>
        <taxon>Aurantimonadaceae</taxon>
        <taxon>Consotaella</taxon>
    </lineage>
</organism>
<dbReference type="AlphaFoldDB" id="A0A1T4N0H3"/>